<dbReference type="InterPro" id="IPR051000">
    <property type="entry name" value="Homeobox_DNA-bind_prot"/>
</dbReference>
<dbReference type="AlphaFoldDB" id="A0A1X0QG92"/>
<feature type="DNA-binding region" description="Homeobox" evidence="5">
    <location>
        <begin position="77"/>
        <end position="136"/>
    </location>
</feature>
<proteinExistence type="predicted"/>
<evidence type="ECO:0000313" key="8">
    <source>
        <dbReference type="EMBL" id="ORD98792.1"/>
    </source>
</evidence>
<dbReference type="EMBL" id="LTAI01000442">
    <property type="protein sequence ID" value="ORD98792.1"/>
    <property type="molecule type" value="Genomic_DNA"/>
</dbReference>
<comment type="subcellular location">
    <subcellularLocation>
        <location evidence="1 5 6">Nucleus</location>
    </subcellularLocation>
</comment>
<dbReference type="SMART" id="SM00389">
    <property type="entry name" value="HOX"/>
    <property type="match status" value="1"/>
</dbReference>
<dbReference type="PANTHER" id="PTHR24324:SF5">
    <property type="entry name" value="HEMATOPOIETICALLY-EXPRESSED HOMEOBOX PROTEIN HHEX"/>
    <property type="match status" value="1"/>
</dbReference>
<organism evidence="8 9">
    <name type="scientific">Hepatospora eriocheir</name>
    <dbReference type="NCBI Taxonomy" id="1081669"/>
    <lineage>
        <taxon>Eukaryota</taxon>
        <taxon>Fungi</taxon>
        <taxon>Fungi incertae sedis</taxon>
        <taxon>Microsporidia</taxon>
        <taxon>Hepatosporidae</taxon>
        <taxon>Hepatospora</taxon>
    </lineage>
</organism>
<keyword evidence="2 5" id="KW-0238">DNA-binding</keyword>
<name>A0A1X0QG92_9MICR</name>
<evidence type="ECO:0000259" key="7">
    <source>
        <dbReference type="PROSITE" id="PS50071"/>
    </source>
</evidence>
<protein>
    <submittedName>
        <fullName evidence="8">HD1</fullName>
    </submittedName>
</protein>
<dbReference type="InterPro" id="IPR017970">
    <property type="entry name" value="Homeobox_CS"/>
</dbReference>
<keyword evidence="3 5" id="KW-0371">Homeobox</keyword>
<evidence type="ECO:0000256" key="2">
    <source>
        <dbReference type="ARBA" id="ARBA00023125"/>
    </source>
</evidence>
<dbReference type="InterPro" id="IPR009057">
    <property type="entry name" value="Homeodomain-like_sf"/>
</dbReference>
<evidence type="ECO:0000256" key="6">
    <source>
        <dbReference type="RuleBase" id="RU000682"/>
    </source>
</evidence>
<dbReference type="CDD" id="cd00086">
    <property type="entry name" value="homeodomain"/>
    <property type="match status" value="1"/>
</dbReference>
<dbReference type="Gene3D" id="1.10.10.60">
    <property type="entry name" value="Homeodomain-like"/>
    <property type="match status" value="1"/>
</dbReference>
<dbReference type="SUPFAM" id="SSF46689">
    <property type="entry name" value="Homeodomain-like"/>
    <property type="match status" value="1"/>
</dbReference>
<dbReference type="GO" id="GO:0005634">
    <property type="term" value="C:nucleus"/>
    <property type="evidence" value="ECO:0007669"/>
    <property type="project" value="UniProtKB-SubCell"/>
</dbReference>
<dbReference type="GO" id="GO:0000981">
    <property type="term" value="F:DNA-binding transcription factor activity, RNA polymerase II-specific"/>
    <property type="evidence" value="ECO:0007669"/>
    <property type="project" value="InterPro"/>
</dbReference>
<dbReference type="GO" id="GO:0030154">
    <property type="term" value="P:cell differentiation"/>
    <property type="evidence" value="ECO:0007669"/>
    <property type="project" value="TreeGrafter"/>
</dbReference>
<reference evidence="8 9" key="1">
    <citation type="journal article" date="2017" name="Environ. Microbiol.">
        <title>Decay of the glycolytic pathway and adaptation to intranuclear parasitism within Enterocytozoonidae microsporidia.</title>
        <authorList>
            <person name="Wiredu Boakye D."/>
            <person name="Jaroenlak P."/>
            <person name="Prachumwat A."/>
            <person name="Williams T.A."/>
            <person name="Bateman K.S."/>
            <person name="Itsathitphaisarn O."/>
            <person name="Sritunyalucksana K."/>
            <person name="Paszkiewicz K.H."/>
            <person name="Moore K.A."/>
            <person name="Stentiford G.D."/>
            <person name="Williams B.A."/>
        </authorList>
    </citation>
    <scope>NUCLEOTIDE SEQUENCE [LARGE SCALE GENOMIC DNA]</scope>
    <source>
        <strain evidence="9">canceri</strain>
    </source>
</reference>
<dbReference type="InterPro" id="IPR001356">
    <property type="entry name" value="HD"/>
</dbReference>
<dbReference type="Pfam" id="PF00046">
    <property type="entry name" value="Homeodomain"/>
    <property type="match status" value="1"/>
</dbReference>
<feature type="domain" description="Homeobox" evidence="7">
    <location>
        <begin position="75"/>
        <end position="135"/>
    </location>
</feature>
<dbReference type="PROSITE" id="PS50071">
    <property type="entry name" value="HOMEOBOX_2"/>
    <property type="match status" value="1"/>
</dbReference>
<comment type="caution">
    <text evidence="8">The sequence shown here is derived from an EMBL/GenBank/DDBJ whole genome shotgun (WGS) entry which is preliminary data.</text>
</comment>
<evidence type="ECO:0000256" key="5">
    <source>
        <dbReference type="PROSITE-ProRule" id="PRU00108"/>
    </source>
</evidence>
<dbReference type="Proteomes" id="UP000192501">
    <property type="component" value="Unassembled WGS sequence"/>
</dbReference>
<dbReference type="PANTHER" id="PTHR24324">
    <property type="entry name" value="HOMEOBOX PROTEIN HHEX"/>
    <property type="match status" value="1"/>
</dbReference>
<evidence type="ECO:0000256" key="1">
    <source>
        <dbReference type="ARBA" id="ARBA00004123"/>
    </source>
</evidence>
<gene>
    <name evidence="8" type="primary">HD1</name>
    <name evidence="8" type="ORF">A0H76_1914</name>
</gene>
<dbReference type="PROSITE" id="PS00027">
    <property type="entry name" value="HOMEOBOX_1"/>
    <property type="match status" value="1"/>
</dbReference>
<keyword evidence="4 5" id="KW-0539">Nucleus</keyword>
<dbReference type="VEuPathDB" id="MicrosporidiaDB:A0H76_1914"/>
<evidence type="ECO:0000256" key="3">
    <source>
        <dbReference type="ARBA" id="ARBA00023155"/>
    </source>
</evidence>
<dbReference type="VEuPathDB" id="MicrosporidiaDB:HERIO_498"/>
<sequence length="144" mass="17084">MIYQIFERLRNIYKIKQLTRESILKISSVVNSSESTPLIIKYAKTKILEIENKAVNNITGQINSLLIPFIRGTKLNEIRRPKRFSKNVINILNESFAKSDYPSYEEKIKLANLCLVTLRQVNSWFINKRNRMKKLHNKDFFDKY</sequence>
<evidence type="ECO:0000256" key="4">
    <source>
        <dbReference type="ARBA" id="ARBA00023242"/>
    </source>
</evidence>
<accession>A0A1X0QG92</accession>
<evidence type="ECO:0000313" key="9">
    <source>
        <dbReference type="Proteomes" id="UP000192501"/>
    </source>
</evidence>
<dbReference type="GO" id="GO:0000978">
    <property type="term" value="F:RNA polymerase II cis-regulatory region sequence-specific DNA binding"/>
    <property type="evidence" value="ECO:0007669"/>
    <property type="project" value="TreeGrafter"/>
</dbReference>